<dbReference type="Gene3D" id="3.40.50.300">
    <property type="entry name" value="P-loop containing nucleotide triphosphate hydrolases"/>
    <property type="match status" value="1"/>
</dbReference>
<dbReference type="EMBL" id="NVPQ01000121">
    <property type="protein sequence ID" value="PDY35566.1"/>
    <property type="molecule type" value="Genomic_DNA"/>
</dbReference>
<proteinExistence type="predicted"/>
<dbReference type="PROSITE" id="PS00211">
    <property type="entry name" value="ABC_TRANSPORTER_1"/>
    <property type="match status" value="1"/>
</dbReference>
<dbReference type="InterPro" id="IPR017871">
    <property type="entry name" value="ABC_transporter-like_CS"/>
</dbReference>
<dbReference type="Proteomes" id="UP000220111">
    <property type="component" value="Unassembled WGS sequence"/>
</dbReference>
<dbReference type="InterPro" id="IPR003439">
    <property type="entry name" value="ABC_transporter-like_ATP-bd"/>
</dbReference>
<accession>A0A2A7BKC1</accession>
<dbReference type="InterPro" id="IPR027417">
    <property type="entry name" value="P-loop_NTPase"/>
</dbReference>
<gene>
    <name evidence="3" type="ORF">COO17_25825</name>
</gene>
<reference evidence="3 4" key="1">
    <citation type="submission" date="2017-09" db="EMBL/GenBank/DDBJ databases">
        <title>Large-scale bioinformatics analysis of Bacillus genomes uncovers conserved roles of natural products in bacterial physiology.</title>
        <authorList>
            <consortium name="Agbiome Team Llc"/>
            <person name="Bleich R.M."/>
            <person name="Grubbs K.J."/>
            <person name="Santa Maria K.C."/>
            <person name="Allen S.E."/>
            <person name="Farag S."/>
            <person name="Shank E.A."/>
            <person name="Bowers A."/>
        </authorList>
    </citation>
    <scope>NUCLEOTIDE SEQUENCE [LARGE SCALE GENOMIC DNA]</scope>
    <source>
        <strain evidence="3 4">AFS098222</strain>
    </source>
</reference>
<dbReference type="AlphaFoldDB" id="A0A2A7BKC1"/>
<dbReference type="Pfam" id="PF00005">
    <property type="entry name" value="ABC_tran"/>
    <property type="match status" value="1"/>
</dbReference>
<dbReference type="PANTHER" id="PTHR43038">
    <property type="entry name" value="ATP-BINDING CASSETTE, SUB-FAMILY H, MEMBER 1"/>
    <property type="match status" value="1"/>
</dbReference>
<evidence type="ECO:0000256" key="2">
    <source>
        <dbReference type="ARBA" id="ARBA00022840"/>
    </source>
</evidence>
<name>A0A2A7BKC1_9BACI</name>
<dbReference type="SUPFAM" id="SSF52540">
    <property type="entry name" value="P-loop containing nucleoside triphosphate hydrolases"/>
    <property type="match status" value="1"/>
</dbReference>
<dbReference type="GO" id="GO:0016887">
    <property type="term" value="F:ATP hydrolysis activity"/>
    <property type="evidence" value="ECO:0007669"/>
    <property type="project" value="InterPro"/>
</dbReference>
<sequence length="249" mass="28014">MLVKGEEYVQQPAIILRTVSKSFGKKEVLHNLSLQVEKAEIFGLVGPSGSGKTTLIKLIAGINEVTKGEVLVYNTNMPNLNEMKKIGYMAQADALYEELSAYENADFIATMYGLKGKHKKERIEEVFDLVQLSQHIRQQVQHFSGGMKKRLSLAIALLHEPEILILDEPTVGIDPLLRKTIWEKFYDLKKKGTTIIVTTHIMDEAEFCERLGLIREGKLVTTGTPEELKKRVSSGRIEDVFLLEEVALS</sequence>
<dbReference type="CDD" id="cd03230">
    <property type="entry name" value="ABC_DR_subfamily_A"/>
    <property type="match status" value="1"/>
</dbReference>
<organism evidence="3 4">
    <name type="scientific">Bacillus wiedmannii</name>
    <dbReference type="NCBI Taxonomy" id="1890302"/>
    <lineage>
        <taxon>Bacteria</taxon>
        <taxon>Bacillati</taxon>
        <taxon>Bacillota</taxon>
        <taxon>Bacilli</taxon>
        <taxon>Bacillales</taxon>
        <taxon>Bacillaceae</taxon>
        <taxon>Bacillus</taxon>
        <taxon>Bacillus cereus group</taxon>
    </lineage>
</organism>
<protein>
    <submittedName>
        <fullName evidence="3">ABC transporter ATP-binding protein</fullName>
    </submittedName>
</protein>
<keyword evidence="2 3" id="KW-0067">ATP-binding</keyword>
<dbReference type="PROSITE" id="PS50893">
    <property type="entry name" value="ABC_TRANSPORTER_2"/>
    <property type="match status" value="1"/>
</dbReference>
<evidence type="ECO:0000256" key="1">
    <source>
        <dbReference type="ARBA" id="ARBA00022741"/>
    </source>
</evidence>
<comment type="caution">
    <text evidence="3">The sequence shown here is derived from an EMBL/GenBank/DDBJ whole genome shotgun (WGS) entry which is preliminary data.</text>
</comment>
<evidence type="ECO:0000313" key="4">
    <source>
        <dbReference type="Proteomes" id="UP000220111"/>
    </source>
</evidence>
<dbReference type="GO" id="GO:0005524">
    <property type="term" value="F:ATP binding"/>
    <property type="evidence" value="ECO:0007669"/>
    <property type="project" value="UniProtKB-KW"/>
</dbReference>
<dbReference type="InterPro" id="IPR003593">
    <property type="entry name" value="AAA+_ATPase"/>
</dbReference>
<keyword evidence="1" id="KW-0547">Nucleotide-binding</keyword>
<dbReference type="SMART" id="SM00382">
    <property type="entry name" value="AAA"/>
    <property type="match status" value="1"/>
</dbReference>
<evidence type="ECO:0000313" key="3">
    <source>
        <dbReference type="EMBL" id="PDY35566.1"/>
    </source>
</evidence>
<dbReference type="PANTHER" id="PTHR43038:SF3">
    <property type="entry name" value="ABC TRANSPORTER G FAMILY MEMBER 20 ISOFORM X1"/>
    <property type="match status" value="1"/>
</dbReference>